<evidence type="ECO:0000256" key="1">
    <source>
        <dbReference type="SAM" id="SignalP"/>
    </source>
</evidence>
<keyword evidence="3" id="KW-1185">Reference proteome</keyword>
<name>A0ABW3H5T6_9SPHN</name>
<organism evidence="2 3">
    <name type="scientific">Sphingomonas canadensis</name>
    <dbReference type="NCBI Taxonomy" id="1219257"/>
    <lineage>
        <taxon>Bacteria</taxon>
        <taxon>Pseudomonadati</taxon>
        <taxon>Pseudomonadota</taxon>
        <taxon>Alphaproteobacteria</taxon>
        <taxon>Sphingomonadales</taxon>
        <taxon>Sphingomonadaceae</taxon>
        <taxon>Sphingomonas</taxon>
    </lineage>
</organism>
<feature type="signal peptide" evidence="1">
    <location>
        <begin position="1"/>
        <end position="24"/>
    </location>
</feature>
<evidence type="ECO:0000313" key="3">
    <source>
        <dbReference type="Proteomes" id="UP001596977"/>
    </source>
</evidence>
<dbReference type="RefSeq" id="WP_264942960.1">
    <property type="nucleotide sequence ID" value="NZ_JAPDRA010000001.1"/>
</dbReference>
<dbReference type="EMBL" id="JBHTJG010000001">
    <property type="protein sequence ID" value="MFD0944752.1"/>
    <property type="molecule type" value="Genomic_DNA"/>
</dbReference>
<proteinExistence type="predicted"/>
<sequence>MRMFPAAALALIAVLPLRAPPAAAQTVTEADGTRTMAVDALIPAAPDAVWQALATAEGWRSWAVPAAWFVAPDLLETSYDPAAKPGDAGNIRQQVVARLPGRLIVFRNVKTPPGFPHAAEFAGVTQFLELAPEGEGTRVRLTGTGYPAGAVGDALLGFFEPGNRMTLDLLAGRFRLAPLDFLAGHCWEGALPNGDRNRHCFDRQPGKLRDRHQVFRQGAEVYGGETIYAWDAAAGAIGFVYSSGGKQVGRGHVRAIPGGLDFGTADYGSGDGKVTIATRWMRAGAGAYDAVDSAPAAPAFDRTTRYTRVE</sequence>
<dbReference type="SUPFAM" id="SSF55961">
    <property type="entry name" value="Bet v1-like"/>
    <property type="match status" value="1"/>
</dbReference>
<dbReference type="InterPro" id="IPR019587">
    <property type="entry name" value="Polyketide_cyclase/dehydratase"/>
</dbReference>
<dbReference type="Proteomes" id="UP001596977">
    <property type="component" value="Unassembled WGS sequence"/>
</dbReference>
<feature type="chain" id="PRO_5045339430" evidence="1">
    <location>
        <begin position="25"/>
        <end position="310"/>
    </location>
</feature>
<dbReference type="Gene3D" id="3.30.530.20">
    <property type="match status" value="1"/>
</dbReference>
<keyword evidence="1" id="KW-0732">Signal</keyword>
<accession>A0ABW3H5T6</accession>
<evidence type="ECO:0000313" key="2">
    <source>
        <dbReference type="EMBL" id="MFD0944752.1"/>
    </source>
</evidence>
<protein>
    <submittedName>
        <fullName evidence="2">SRPBCC domain-containing protein</fullName>
    </submittedName>
</protein>
<dbReference type="Pfam" id="PF10604">
    <property type="entry name" value="Polyketide_cyc2"/>
    <property type="match status" value="1"/>
</dbReference>
<gene>
    <name evidence="2" type="ORF">ACFQ1E_00215</name>
</gene>
<dbReference type="CDD" id="cd07814">
    <property type="entry name" value="SRPBCC_CalC_Aha1-like"/>
    <property type="match status" value="1"/>
</dbReference>
<comment type="caution">
    <text evidence="2">The sequence shown here is derived from an EMBL/GenBank/DDBJ whole genome shotgun (WGS) entry which is preliminary data.</text>
</comment>
<dbReference type="InterPro" id="IPR023393">
    <property type="entry name" value="START-like_dom_sf"/>
</dbReference>
<reference evidence="3" key="1">
    <citation type="journal article" date="2019" name="Int. J. Syst. Evol. Microbiol.">
        <title>The Global Catalogue of Microorganisms (GCM) 10K type strain sequencing project: providing services to taxonomists for standard genome sequencing and annotation.</title>
        <authorList>
            <consortium name="The Broad Institute Genomics Platform"/>
            <consortium name="The Broad Institute Genome Sequencing Center for Infectious Disease"/>
            <person name="Wu L."/>
            <person name="Ma J."/>
        </authorList>
    </citation>
    <scope>NUCLEOTIDE SEQUENCE [LARGE SCALE GENOMIC DNA]</scope>
    <source>
        <strain evidence="3">CCUG 62982</strain>
    </source>
</reference>